<protein>
    <submittedName>
        <fullName evidence="2">TIGR02391 family protein</fullName>
    </submittedName>
</protein>
<dbReference type="EMBL" id="SOGQ01000033">
    <property type="protein sequence ID" value="TFD01316.1"/>
    <property type="molecule type" value="Genomic_DNA"/>
</dbReference>
<feature type="domain" description="Conserved hypothetical protein CHP02391" evidence="1">
    <location>
        <begin position="167"/>
        <end position="289"/>
    </location>
</feature>
<evidence type="ECO:0000259" key="1">
    <source>
        <dbReference type="Pfam" id="PF09509"/>
    </source>
</evidence>
<evidence type="ECO:0000313" key="3">
    <source>
        <dbReference type="Proteomes" id="UP000297853"/>
    </source>
</evidence>
<comment type="caution">
    <text evidence="2">The sequence shown here is derived from an EMBL/GenBank/DDBJ whole genome shotgun (WGS) entry which is preliminary data.</text>
</comment>
<dbReference type="InterPro" id="IPR012654">
    <property type="entry name" value="CHP02391"/>
</dbReference>
<accession>A0ABY2J901</accession>
<organism evidence="2 3">
    <name type="scientific">Cryobacterium sinapicolor</name>
    <dbReference type="NCBI Taxonomy" id="1259236"/>
    <lineage>
        <taxon>Bacteria</taxon>
        <taxon>Bacillati</taxon>
        <taxon>Actinomycetota</taxon>
        <taxon>Actinomycetes</taxon>
        <taxon>Micrococcales</taxon>
        <taxon>Microbacteriaceae</taxon>
        <taxon>Cryobacterium</taxon>
    </lineage>
</organism>
<dbReference type="Pfam" id="PF09509">
    <property type="entry name" value="Hypoth_Ymh"/>
    <property type="match status" value="1"/>
</dbReference>
<dbReference type="NCBIfam" id="TIGR02391">
    <property type="entry name" value="hypoth_ymh"/>
    <property type="match status" value="1"/>
</dbReference>
<name>A0ABY2J901_9MICO</name>
<keyword evidence="3" id="KW-1185">Reference proteome</keyword>
<proteinExistence type="predicted"/>
<dbReference type="Proteomes" id="UP000297853">
    <property type="component" value="Unassembled WGS sequence"/>
</dbReference>
<evidence type="ECO:0000313" key="2">
    <source>
        <dbReference type="EMBL" id="TFD01316.1"/>
    </source>
</evidence>
<sequence length="296" mass="33039">MAIRLSCRRRSRISRDRWGRGEIAVGTTRIDVFDIGFTKAVSEVLGRTDPPGLSNREINQLLDQVHIKERPLGNKRDSLYAALHNEQVRQKCGNAAAGFVARAMHPSRYVSDHRRFTQLQDELNEALVHFGWSVRDDGRLERRAAASTLSEGAALAGSLRSELIRRSTHSELMRYCNEELVTRSLFHATSEAAKSIPDRIRNLTGQLSDGETLYAGAFGAGGGSIPTILINTYQSDSDISEHKGFKNLLTGIHGHYRNPRAHSSRIDATENLADFYDAFGLFSYVHRRLDGSRTTS</sequence>
<reference evidence="2 3" key="1">
    <citation type="submission" date="2019-03" db="EMBL/GenBank/DDBJ databases">
        <title>Genomics of glacier-inhabiting Cryobacterium strains.</title>
        <authorList>
            <person name="Liu Q."/>
            <person name="Xin Y.-H."/>
        </authorList>
    </citation>
    <scope>NUCLEOTIDE SEQUENCE [LARGE SCALE GENOMIC DNA]</scope>
    <source>
        <strain evidence="2 3">TMT1-23-1</strain>
    </source>
</reference>
<gene>
    <name evidence="2" type="ORF">E3T28_07100</name>
</gene>